<dbReference type="PANTHER" id="PTHR47331">
    <property type="entry name" value="PHD-TYPE DOMAIN-CONTAINING PROTEIN"/>
    <property type="match status" value="1"/>
</dbReference>
<evidence type="ECO:0000256" key="2">
    <source>
        <dbReference type="SAM" id="MobiDB-lite"/>
    </source>
</evidence>
<evidence type="ECO:0000256" key="1">
    <source>
        <dbReference type="SAM" id="Coils"/>
    </source>
</evidence>
<dbReference type="CDD" id="cd15489">
    <property type="entry name" value="PHD_SF"/>
    <property type="match status" value="1"/>
</dbReference>
<keyword evidence="4" id="KW-1185">Reference proteome</keyword>
<dbReference type="InterPro" id="IPR005312">
    <property type="entry name" value="DUF1759"/>
</dbReference>
<dbReference type="RefSeq" id="XP_062702014.1">
    <property type="nucleotide sequence ID" value="XM_062846030.1"/>
</dbReference>
<evidence type="ECO:0000313" key="3">
    <source>
        <dbReference type="EnsemblMetazoa" id="AALFPA23_015134.P21931"/>
    </source>
</evidence>
<reference evidence="3" key="2">
    <citation type="submission" date="2025-05" db="UniProtKB">
        <authorList>
            <consortium name="EnsemblMetazoa"/>
        </authorList>
    </citation>
    <scope>IDENTIFICATION</scope>
    <source>
        <strain evidence="3">Foshan</strain>
    </source>
</reference>
<dbReference type="Proteomes" id="UP000069940">
    <property type="component" value="Unassembled WGS sequence"/>
</dbReference>
<dbReference type="RefSeq" id="XP_062702016.1">
    <property type="nucleotide sequence ID" value="XM_062846032.1"/>
</dbReference>
<feature type="region of interest" description="Disordered" evidence="2">
    <location>
        <begin position="219"/>
        <end position="262"/>
    </location>
</feature>
<dbReference type="PANTHER" id="PTHR47331:SF5">
    <property type="entry name" value="RIBONUCLEASE H"/>
    <property type="match status" value="1"/>
</dbReference>
<sequence length="773" mass="88744">MPDNPSIATTTCGACGLVIQDGELECASCGSGYHYQCVGVMREELVWYCLQEDCQNQKDLVDQASKTGTRKKKKKPVDDNTDAFSVKSDGKLCPTLDSQARSLSRKKQLQLEEIQEERILREKRLEVEHILHQRRLEMESELHEKELRQENRLLEKILEERQNHLKRMKNMHQSYQARFDKIQYELDKMKQRNRNGSREFSINDGTLDKGHSVDFYENSAANEDSSEEEDGEVFMDDPREETDKESVSRKRKKRNKRKFGRKSTEYAVERLPAIPTKAQLAARNGISQKLPTFSGKLEEWPLFIGSYRASNEACGYSNVENLVRLQESLRGQALESVRGQLLFPKTVPNVISKLQQLYGRPELLLQWHLEQLQNLKAPKSDKLASYIPFGNAVDQLCQHLEAADLRQHLMNPLLVQQLVDKLPSNDKREWIRFKKQQKKVTLQTFNEFVSGIVSEACEANVCIEYEMEHFEYKTARDAHDEHDERSGSNYTEKEAVYTHFTPEAKYDRNQHRRSCKMCGRNDHRLRFCRHFKELSVEHRMRVVNEWGLCAVCLNYHGNAPCHSKLRCNVRYCVGEHNTLLHPVGKNVKLGDNVSSNSSTLFRMIPVTLYYGTKSIDTLAFLDEGASATLIDETLADQLGVMGTKQQFTLDWTSGITRVEQKSRQMNLLISARNGLQKFSLNNVRTVDNLQLPLQSLDTNEVKAQASIIEDLPIAPYELQRPGLLIGLNNINVIAPINAKVAKSGELVAVQSKLGWAVYGQKQKEIYENERMKA</sequence>
<name>A0ABM1Z4X2_AEDAL</name>
<dbReference type="EnsemblMetazoa" id="AALFPA23_015134.R21934">
    <property type="protein sequence ID" value="AALFPA23_015134.P21934"/>
    <property type="gene ID" value="AALFPA23_015134"/>
</dbReference>
<keyword evidence="1" id="KW-0175">Coiled coil</keyword>
<dbReference type="Pfam" id="PF03564">
    <property type="entry name" value="DUF1759"/>
    <property type="match status" value="1"/>
</dbReference>
<dbReference type="RefSeq" id="XP_062702017.1">
    <property type="nucleotide sequence ID" value="XM_062846033.1"/>
</dbReference>
<dbReference type="InterPro" id="IPR011011">
    <property type="entry name" value="Znf_FYVE_PHD"/>
</dbReference>
<feature type="compositionally biased region" description="Basic residues" evidence="2">
    <location>
        <begin position="249"/>
        <end position="261"/>
    </location>
</feature>
<protein>
    <recommendedName>
        <fullName evidence="5">Zinc finger PHD-type domain-containing protein</fullName>
    </recommendedName>
</protein>
<dbReference type="SUPFAM" id="SSF57903">
    <property type="entry name" value="FYVE/PHD zinc finger"/>
    <property type="match status" value="1"/>
</dbReference>
<organism evidence="3 4">
    <name type="scientific">Aedes albopictus</name>
    <name type="common">Asian tiger mosquito</name>
    <name type="synonym">Stegomyia albopicta</name>
    <dbReference type="NCBI Taxonomy" id="7160"/>
    <lineage>
        <taxon>Eukaryota</taxon>
        <taxon>Metazoa</taxon>
        <taxon>Ecdysozoa</taxon>
        <taxon>Arthropoda</taxon>
        <taxon>Hexapoda</taxon>
        <taxon>Insecta</taxon>
        <taxon>Pterygota</taxon>
        <taxon>Neoptera</taxon>
        <taxon>Endopterygota</taxon>
        <taxon>Diptera</taxon>
        <taxon>Nematocera</taxon>
        <taxon>Culicoidea</taxon>
        <taxon>Culicidae</taxon>
        <taxon>Culicinae</taxon>
        <taxon>Aedini</taxon>
        <taxon>Aedes</taxon>
        <taxon>Stegomyia</taxon>
    </lineage>
</organism>
<reference evidence="4" key="1">
    <citation type="journal article" date="2015" name="Proc. Natl. Acad. Sci. U.S.A.">
        <title>Genome sequence of the Asian Tiger mosquito, Aedes albopictus, reveals insights into its biology, genetics, and evolution.</title>
        <authorList>
            <person name="Chen X.G."/>
            <person name="Jiang X."/>
            <person name="Gu J."/>
            <person name="Xu M."/>
            <person name="Wu Y."/>
            <person name="Deng Y."/>
            <person name="Zhang C."/>
            <person name="Bonizzoni M."/>
            <person name="Dermauw W."/>
            <person name="Vontas J."/>
            <person name="Armbruster P."/>
            <person name="Huang X."/>
            <person name="Yang Y."/>
            <person name="Zhang H."/>
            <person name="He W."/>
            <person name="Peng H."/>
            <person name="Liu Y."/>
            <person name="Wu K."/>
            <person name="Chen J."/>
            <person name="Lirakis M."/>
            <person name="Topalis P."/>
            <person name="Van Leeuwen T."/>
            <person name="Hall A.B."/>
            <person name="Jiang X."/>
            <person name="Thorpe C."/>
            <person name="Mueller R.L."/>
            <person name="Sun C."/>
            <person name="Waterhouse R.M."/>
            <person name="Yan G."/>
            <person name="Tu Z.J."/>
            <person name="Fang X."/>
            <person name="James A.A."/>
        </authorList>
    </citation>
    <scope>NUCLEOTIDE SEQUENCE [LARGE SCALE GENOMIC DNA]</scope>
    <source>
        <strain evidence="4">Foshan</strain>
    </source>
</reference>
<dbReference type="EnsemblMetazoa" id="AALFPA23_015134.R21933">
    <property type="protein sequence ID" value="AALFPA23_015134.P21933"/>
    <property type="gene ID" value="AALFPA23_015134"/>
</dbReference>
<feature type="compositionally biased region" description="Acidic residues" evidence="2">
    <location>
        <begin position="224"/>
        <end position="240"/>
    </location>
</feature>
<evidence type="ECO:0008006" key="5">
    <source>
        <dbReference type="Google" id="ProtNLM"/>
    </source>
</evidence>
<accession>A0ABM1Z4X2</accession>
<feature type="coiled-coil region" evidence="1">
    <location>
        <begin position="133"/>
        <end position="192"/>
    </location>
</feature>
<dbReference type="EnsemblMetazoa" id="AALFPA23_015134.R21931">
    <property type="protein sequence ID" value="AALFPA23_015134.P21931"/>
    <property type="gene ID" value="AALFPA23_015134"/>
</dbReference>
<proteinExistence type="predicted"/>
<evidence type="ECO:0000313" key="4">
    <source>
        <dbReference type="Proteomes" id="UP000069940"/>
    </source>
</evidence>
<dbReference type="GeneID" id="134285397"/>